<name>A0ABS9U3G8_9MICC</name>
<protein>
    <submittedName>
        <fullName evidence="1">Efflux RND transporter periplasmic adaptor subunit</fullName>
    </submittedName>
</protein>
<gene>
    <name evidence="1" type="ORF">L0M17_14865</name>
</gene>
<accession>A0ABS9U3G8</accession>
<evidence type="ECO:0000313" key="1">
    <source>
        <dbReference type="EMBL" id="MCH6471241.1"/>
    </source>
</evidence>
<sequence>MTLQQAPETVRVTAAVEERMVTPSLSVQGVVSGAPTREVRFEGSAGGAKQIVTSVAVAQDASIAFGDLLATVSGVPVFLLPEGVPLYRDLRHGDSGPDVSAFQSLLTRLGYLRGSATGTVDARTLTATGLWYKAYGQKLPESEGKPYVAVDHFAAATGEGTVRLGPTVGQRLEPGKPLFVLSAGQQAVTARFTVPEADAVKVGTAVTVRASGGASFAGTIASIGPFQSNEASKEQRAGHDVRVELSLQDAAAPKEASTVSVTVGGQGRRGPAVPLSAIRQGSQGTYVTRELEGENSSGTPPTRDVTVAVLAQEGGWASIETNPELPPGAKVIVG</sequence>
<keyword evidence="2" id="KW-1185">Reference proteome</keyword>
<dbReference type="EMBL" id="JAKZBV010000001">
    <property type="protein sequence ID" value="MCH6471241.1"/>
    <property type="molecule type" value="Genomic_DNA"/>
</dbReference>
<reference evidence="1 2" key="1">
    <citation type="submission" date="2022-03" db="EMBL/GenBank/DDBJ databases">
        <title>Sinomonas sp. isolated from a soil.</title>
        <authorList>
            <person name="Han J."/>
            <person name="Kim D.-U."/>
        </authorList>
    </citation>
    <scope>NUCLEOTIDE SEQUENCE [LARGE SCALE GENOMIC DNA]</scope>
    <source>
        <strain evidence="1 2">5-5</strain>
    </source>
</reference>
<dbReference type="InterPro" id="IPR036365">
    <property type="entry name" value="PGBD-like_sf"/>
</dbReference>
<dbReference type="Proteomes" id="UP001202922">
    <property type="component" value="Unassembled WGS sequence"/>
</dbReference>
<evidence type="ECO:0000313" key="2">
    <source>
        <dbReference type="Proteomes" id="UP001202922"/>
    </source>
</evidence>
<dbReference type="RefSeq" id="WP_241054907.1">
    <property type="nucleotide sequence ID" value="NZ_JAKZBV010000001.1"/>
</dbReference>
<dbReference type="InterPro" id="IPR036366">
    <property type="entry name" value="PGBDSf"/>
</dbReference>
<dbReference type="SUPFAM" id="SSF47090">
    <property type="entry name" value="PGBD-like"/>
    <property type="match status" value="1"/>
</dbReference>
<comment type="caution">
    <text evidence="1">The sequence shown here is derived from an EMBL/GenBank/DDBJ whole genome shotgun (WGS) entry which is preliminary data.</text>
</comment>
<dbReference type="Gene3D" id="1.10.101.10">
    <property type="entry name" value="PGBD-like superfamily/PGBD"/>
    <property type="match status" value="1"/>
</dbReference>
<proteinExistence type="predicted"/>
<organism evidence="1 2">
    <name type="scientific">Sinomonas terrae</name>
    <dbReference type="NCBI Taxonomy" id="2908838"/>
    <lineage>
        <taxon>Bacteria</taxon>
        <taxon>Bacillati</taxon>
        <taxon>Actinomycetota</taxon>
        <taxon>Actinomycetes</taxon>
        <taxon>Micrococcales</taxon>
        <taxon>Micrococcaceae</taxon>
        <taxon>Sinomonas</taxon>
    </lineage>
</organism>